<name>A0A2T9ZCS6_9FUNG</name>
<dbReference type="Proteomes" id="UP000245609">
    <property type="component" value="Unassembled WGS sequence"/>
</dbReference>
<gene>
    <name evidence="1" type="ORF">BB560_003149</name>
</gene>
<keyword evidence="2" id="KW-1185">Reference proteome</keyword>
<comment type="caution">
    <text evidence="1">The sequence shown here is derived from an EMBL/GenBank/DDBJ whole genome shotgun (WGS) entry which is preliminary data.</text>
</comment>
<reference evidence="1 2" key="1">
    <citation type="journal article" date="2018" name="MBio">
        <title>Comparative Genomics Reveals the Core Gene Toolbox for the Fungus-Insect Symbiosis.</title>
        <authorList>
            <person name="Wang Y."/>
            <person name="Stata M."/>
            <person name="Wang W."/>
            <person name="Stajich J.E."/>
            <person name="White M.M."/>
            <person name="Moncalvo J.M."/>
        </authorList>
    </citation>
    <scope>NUCLEOTIDE SEQUENCE [LARGE SCALE GENOMIC DNA]</scope>
    <source>
        <strain evidence="1 2">SC-DP-2</strain>
    </source>
</reference>
<organism evidence="1 2">
    <name type="scientific">Smittium megazygosporum</name>
    <dbReference type="NCBI Taxonomy" id="133381"/>
    <lineage>
        <taxon>Eukaryota</taxon>
        <taxon>Fungi</taxon>
        <taxon>Fungi incertae sedis</taxon>
        <taxon>Zoopagomycota</taxon>
        <taxon>Kickxellomycotina</taxon>
        <taxon>Harpellomycetes</taxon>
        <taxon>Harpellales</taxon>
        <taxon>Legeriomycetaceae</taxon>
        <taxon>Smittium</taxon>
    </lineage>
</organism>
<accession>A0A2T9ZCS6</accession>
<protein>
    <submittedName>
        <fullName evidence="1">Uncharacterized protein</fullName>
    </submittedName>
</protein>
<dbReference type="AlphaFoldDB" id="A0A2T9ZCS6"/>
<proteinExistence type="predicted"/>
<evidence type="ECO:0000313" key="1">
    <source>
        <dbReference type="EMBL" id="PVV02398.1"/>
    </source>
</evidence>
<sequence>MKKTLTKTQTKTAIPIPIPMQALAQESLKRSVSKSIHDLVFLLRAISVHQEKFALLARNVLNIRMEQFQNINSGWHPLISLLLDDAKSKFLEATNSAALGYIKEYESLLLKIDELVNRIGEKIDFFQQKLAALDENKKLSSEKEWFSQVLDQLKLEFPEQ</sequence>
<evidence type="ECO:0000313" key="2">
    <source>
        <dbReference type="Proteomes" id="UP000245609"/>
    </source>
</evidence>
<dbReference type="EMBL" id="MBFS01000480">
    <property type="protein sequence ID" value="PVV02398.1"/>
    <property type="molecule type" value="Genomic_DNA"/>
</dbReference>
<feature type="non-terminal residue" evidence="1">
    <location>
        <position position="160"/>
    </location>
</feature>